<dbReference type="AlphaFoldDB" id="A0A167T771"/>
<accession>A0A167T771</accession>
<keyword evidence="6" id="KW-0285">Flavoprotein</keyword>
<reference evidence="8 9" key="1">
    <citation type="journal article" date="2016" name="Genome Biol. Evol.">
        <title>Divergent and convergent evolution of fungal pathogenicity.</title>
        <authorList>
            <person name="Shang Y."/>
            <person name="Xiao G."/>
            <person name="Zheng P."/>
            <person name="Cen K."/>
            <person name="Zhan S."/>
            <person name="Wang C."/>
        </authorList>
    </citation>
    <scope>NUCLEOTIDE SEQUENCE [LARGE SCALE GENOMIC DNA]</scope>
    <source>
        <strain evidence="8 9">RCEF 264</strain>
    </source>
</reference>
<proteinExistence type="inferred from homology"/>
<comment type="cofactor">
    <cofactor evidence="1 6">
        <name>FAD</name>
        <dbReference type="ChEBI" id="CHEBI:57692"/>
    </cofactor>
</comment>
<dbReference type="EC" id="1.4.3.-" evidence="6"/>
<dbReference type="PANTHER" id="PTHR43563:SF14">
    <property type="entry name" value="AMINE OXIDASE"/>
    <property type="match status" value="1"/>
</dbReference>
<feature type="binding site" evidence="5">
    <location>
        <position position="441"/>
    </location>
    <ligand>
        <name>FAD</name>
        <dbReference type="ChEBI" id="CHEBI:57692"/>
    </ligand>
</feature>
<evidence type="ECO:0000256" key="3">
    <source>
        <dbReference type="ARBA" id="ARBA00023002"/>
    </source>
</evidence>
<keyword evidence="3 6" id="KW-0560">Oxidoreductase</keyword>
<organism evidence="8 9">
    <name type="scientific">Niveomyces insectorum RCEF 264</name>
    <dbReference type="NCBI Taxonomy" id="1081102"/>
    <lineage>
        <taxon>Eukaryota</taxon>
        <taxon>Fungi</taxon>
        <taxon>Dikarya</taxon>
        <taxon>Ascomycota</taxon>
        <taxon>Pezizomycotina</taxon>
        <taxon>Sordariomycetes</taxon>
        <taxon>Hypocreomycetidae</taxon>
        <taxon>Hypocreales</taxon>
        <taxon>Cordycipitaceae</taxon>
        <taxon>Niveomyces</taxon>
    </lineage>
</organism>
<feature type="domain" description="Amine oxidase" evidence="7">
    <location>
        <begin position="16"/>
        <end position="463"/>
    </location>
</feature>
<evidence type="ECO:0000259" key="7">
    <source>
        <dbReference type="Pfam" id="PF01593"/>
    </source>
</evidence>
<comment type="caution">
    <text evidence="8">The sequence shown here is derived from an EMBL/GenBank/DDBJ whole genome shotgun (WGS) entry which is preliminary data.</text>
</comment>
<keyword evidence="6" id="KW-0274">FAD</keyword>
<keyword evidence="9" id="KW-1185">Reference proteome</keyword>
<dbReference type="EMBL" id="AZHD01000009">
    <property type="protein sequence ID" value="OAA60290.1"/>
    <property type="molecule type" value="Genomic_DNA"/>
</dbReference>
<evidence type="ECO:0000256" key="1">
    <source>
        <dbReference type="ARBA" id="ARBA00001974"/>
    </source>
</evidence>
<evidence type="ECO:0000256" key="5">
    <source>
        <dbReference type="PIRSR" id="PIRSR601613-1"/>
    </source>
</evidence>
<feature type="binding site" evidence="5">
    <location>
        <position position="239"/>
    </location>
    <ligand>
        <name>FAD</name>
        <dbReference type="ChEBI" id="CHEBI:57692"/>
    </ligand>
</feature>
<feature type="binding site" evidence="5">
    <location>
        <begin position="36"/>
        <end position="37"/>
    </location>
    <ligand>
        <name>FAD</name>
        <dbReference type="ChEBI" id="CHEBI:57692"/>
    </ligand>
</feature>
<dbReference type="PRINTS" id="PR00757">
    <property type="entry name" value="AMINEOXDASEF"/>
</dbReference>
<dbReference type="OrthoDB" id="5046242at2759"/>
<evidence type="ECO:0000256" key="6">
    <source>
        <dbReference type="RuleBase" id="RU362067"/>
    </source>
</evidence>
<dbReference type="Gene3D" id="3.50.50.60">
    <property type="entry name" value="FAD/NAD(P)-binding domain"/>
    <property type="match status" value="1"/>
</dbReference>
<protein>
    <recommendedName>
        <fullName evidence="6">Amine oxidase</fullName>
        <ecNumber evidence="6">1.4.3.-</ecNumber>
    </recommendedName>
</protein>
<feature type="binding site" evidence="5">
    <location>
        <position position="351"/>
    </location>
    <ligand>
        <name>substrate</name>
    </ligand>
</feature>
<evidence type="ECO:0000256" key="4">
    <source>
        <dbReference type="ARBA" id="ARBA00048448"/>
    </source>
</evidence>
<dbReference type="GO" id="GO:0097621">
    <property type="term" value="F:monoamine oxidase activity"/>
    <property type="evidence" value="ECO:0007669"/>
    <property type="project" value="UniProtKB-EC"/>
</dbReference>
<dbReference type="SUPFAM" id="SSF54373">
    <property type="entry name" value="FAD-linked reductases, C-terminal domain"/>
    <property type="match status" value="1"/>
</dbReference>
<dbReference type="Proteomes" id="UP000076874">
    <property type="component" value="Unassembled WGS sequence"/>
</dbReference>
<dbReference type="InterPro" id="IPR036188">
    <property type="entry name" value="FAD/NAD-bd_sf"/>
</dbReference>
<dbReference type="InterPro" id="IPR050703">
    <property type="entry name" value="Flavin_MAO"/>
</dbReference>
<comment type="similarity">
    <text evidence="2 6">Belongs to the flavin monoamine oxidase family.</text>
</comment>
<dbReference type="STRING" id="1081102.A0A167T771"/>
<evidence type="ECO:0000313" key="8">
    <source>
        <dbReference type="EMBL" id="OAA60290.1"/>
    </source>
</evidence>
<sequence>MPETVDVEVAIIGAGLSGLQAALDVHKAGRSFLILEARDRVGGKTLTVARPDGRGNQELGPAWINDSNQSRVWAYVHRFGLTPVTQNIQGTVACEDADGSRHSFPYGGLPEFGESAKANIAMIRDKIEAMSHDPATFQQPRRSELDSQSLEQFVRASGGGERAVQTVRLWSHGMFGQEPWEISALGFLEVARGGCGIANIRSDGQHGAQYLRLKEGTSAISRGLVGLLPAGAVRLNAPVAAVVKTKGTGGPGSCYYTLTAPGGTVRAKKVIVGVPGTTYKNIHFDPPLPPVQSVYTTSTRYGLYVKFLLLFSTPFWRAKGACGLAQSFRGPVSIVRDTSNDDEGNFALTCFISAAPGRRWYALNTQDRETAVLAQMSRLFETPLADVQAAFVGSLTSPWMEDRWAGCGCPFSMPPPGALSATSDGQLATEGFEGLVFVGTEFTDHWRGYMEGALESGERGATKALAGLSRTTKL</sequence>
<dbReference type="Pfam" id="PF01593">
    <property type="entry name" value="Amino_oxidase"/>
    <property type="match status" value="1"/>
</dbReference>
<name>A0A167T771_9HYPO</name>
<evidence type="ECO:0000313" key="9">
    <source>
        <dbReference type="Proteomes" id="UP000076874"/>
    </source>
</evidence>
<dbReference type="PANTHER" id="PTHR43563">
    <property type="entry name" value="AMINE OXIDASE"/>
    <property type="match status" value="1"/>
</dbReference>
<evidence type="ECO:0000256" key="2">
    <source>
        <dbReference type="ARBA" id="ARBA00005995"/>
    </source>
</evidence>
<dbReference type="SUPFAM" id="SSF51905">
    <property type="entry name" value="FAD/NAD(P)-binding domain"/>
    <property type="match status" value="1"/>
</dbReference>
<gene>
    <name evidence="8" type="ORF">SPI_05414</name>
</gene>
<feature type="binding site" evidence="5">
    <location>
        <position position="17"/>
    </location>
    <ligand>
        <name>FAD</name>
        <dbReference type="ChEBI" id="CHEBI:57692"/>
    </ligand>
</feature>
<dbReference type="InterPro" id="IPR001613">
    <property type="entry name" value="Flavin_amine_oxidase"/>
</dbReference>
<dbReference type="InterPro" id="IPR002937">
    <property type="entry name" value="Amino_oxidase"/>
</dbReference>
<comment type="catalytic activity">
    <reaction evidence="4">
        <text>a secondary aliphatic amine + O2 + H2O = a primary amine + an aldehyde + H2O2</text>
        <dbReference type="Rhea" id="RHEA:26414"/>
        <dbReference type="ChEBI" id="CHEBI:15377"/>
        <dbReference type="ChEBI" id="CHEBI:15379"/>
        <dbReference type="ChEBI" id="CHEBI:16240"/>
        <dbReference type="ChEBI" id="CHEBI:17478"/>
        <dbReference type="ChEBI" id="CHEBI:58855"/>
        <dbReference type="ChEBI" id="CHEBI:65296"/>
        <dbReference type="EC" id="1.4.3.4"/>
    </reaction>
</comment>